<evidence type="ECO:0000256" key="3">
    <source>
        <dbReference type="ARBA" id="ARBA00012533"/>
    </source>
</evidence>
<dbReference type="STRING" id="29172.A0A0D8Y097"/>
<dbReference type="Pfam" id="PF10294">
    <property type="entry name" value="Methyltransf_16"/>
    <property type="match status" value="1"/>
</dbReference>
<gene>
    <name evidence="10" type="ORF">DICVIV_03561</name>
</gene>
<dbReference type="EMBL" id="KN716210">
    <property type="protein sequence ID" value="KJH50278.1"/>
    <property type="molecule type" value="Genomic_DNA"/>
</dbReference>
<dbReference type="EC" id="2.1.1.85" evidence="3"/>
<dbReference type="Proteomes" id="UP000053766">
    <property type="component" value="Unassembled WGS sequence"/>
</dbReference>
<keyword evidence="5" id="KW-0489">Methyltransferase</keyword>
<protein>
    <recommendedName>
        <fullName evidence="3">protein-histidine N-methyltransferase</fullName>
        <ecNumber evidence="3">2.1.1.85</ecNumber>
    </recommendedName>
</protein>
<evidence type="ECO:0000256" key="9">
    <source>
        <dbReference type="ARBA" id="ARBA00038126"/>
    </source>
</evidence>
<dbReference type="Gene3D" id="3.40.50.150">
    <property type="entry name" value="Vaccinia Virus protein VP39"/>
    <property type="match status" value="1"/>
</dbReference>
<evidence type="ECO:0000256" key="1">
    <source>
        <dbReference type="ARBA" id="ARBA00004123"/>
    </source>
</evidence>
<accession>A0A0D8Y097</accession>
<keyword evidence="7" id="KW-0949">S-adenosyl-L-methionine</keyword>
<evidence type="ECO:0000256" key="5">
    <source>
        <dbReference type="ARBA" id="ARBA00022603"/>
    </source>
</evidence>
<sequence length="229" mass="25675">MSLKLSDIELLWANDDIVKIRLAEKGFNSDEILRNINHSDRVTHVYEGGFKIWECCFDLCRLINNEPSLVRGKRVLELGCGAGLPGILCALQGADQITLHDYNDYVVQCFTQENLELNGIQKSKYCLKSGPWSDYRAALKASKSIFSYDLIITSETIYNTDDYSSLHDAIVYALSLTGIVLVAAKCSYFGVGGTVPEFVDFVKNKGIFKISTKHYVPSDIPRVILEMSR</sequence>
<evidence type="ECO:0000313" key="10">
    <source>
        <dbReference type="EMBL" id="KJH50278.1"/>
    </source>
</evidence>
<name>A0A0D8Y097_DICVI</name>
<keyword evidence="11" id="KW-1185">Reference proteome</keyword>
<dbReference type="SUPFAM" id="SSF53335">
    <property type="entry name" value="S-adenosyl-L-methionine-dependent methyltransferases"/>
    <property type="match status" value="1"/>
</dbReference>
<dbReference type="PANTHER" id="PTHR14614:SF39">
    <property type="entry name" value="HISTIDINE PROTEIN METHYLTRANSFERASE 1 HOMOLOG"/>
    <property type="match status" value="1"/>
</dbReference>
<comment type="subcellular location">
    <subcellularLocation>
        <location evidence="2">Cytoplasm</location>
    </subcellularLocation>
    <subcellularLocation>
        <location evidence="1">Nucleus</location>
    </subcellularLocation>
</comment>
<dbReference type="InterPro" id="IPR029063">
    <property type="entry name" value="SAM-dependent_MTases_sf"/>
</dbReference>
<dbReference type="GO" id="GO:0005737">
    <property type="term" value="C:cytoplasm"/>
    <property type="evidence" value="ECO:0007669"/>
    <property type="project" value="UniProtKB-SubCell"/>
</dbReference>
<keyword evidence="4" id="KW-0963">Cytoplasm</keyword>
<evidence type="ECO:0000256" key="6">
    <source>
        <dbReference type="ARBA" id="ARBA00022679"/>
    </source>
</evidence>
<reference evidence="11" key="2">
    <citation type="journal article" date="2016" name="Sci. Rep.">
        <title>Dictyocaulus viviparus genome, variome and transcriptome elucidate lungworm biology and support future intervention.</title>
        <authorList>
            <person name="McNulty S.N."/>
            <person name="Strube C."/>
            <person name="Rosa B.A."/>
            <person name="Martin J.C."/>
            <person name="Tyagi R."/>
            <person name="Choi Y.J."/>
            <person name="Wang Q."/>
            <person name="Hallsworth Pepin K."/>
            <person name="Zhang X."/>
            <person name="Ozersky P."/>
            <person name="Wilson R.K."/>
            <person name="Sternberg P.W."/>
            <person name="Gasser R.B."/>
            <person name="Mitreva M."/>
        </authorList>
    </citation>
    <scope>NUCLEOTIDE SEQUENCE [LARGE SCALE GENOMIC DNA]</scope>
    <source>
        <strain evidence="11">HannoverDv2000</strain>
    </source>
</reference>
<dbReference type="OrthoDB" id="407325at2759"/>
<dbReference type="InterPro" id="IPR019410">
    <property type="entry name" value="Methyltransf_16"/>
</dbReference>
<evidence type="ECO:0000313" key="11">
    <source>
        <dbReference type="Proteomes" id="UP000053766"/>
    </source>
</evidence>
<keyword evidence="8" id="KW-0539">Nucleus</keyword>
<dbReference type="GO" id="GO:0018064">
    <property type="term" value="F:protein-L-histidine N-tele-methyltransferase activity"/>
    <property type="evidence" value="ECO:0007669"/>
    <property type="project" value="UniProtKB-EC"/>
</dbReference>
<organism evidence="10 11">
    <name type="scientific">Dictyocaulus viviparus</name>
    <name type="common">Bovine lungworm</name>
    <dbReference type="NCBI Taxonomy" id="29172"/>
    <lineage>
        <taxon>Eukaryota</taxon>
        <taxon>Metazoa</taxon>
        <taxon>Ecdysozoa</taxon>
        <taxon>Nematoda</taxon>
        <taxon>Chromadorea</taxon>
        <taxon>Rhabditida</taxon>
        <taxon>Rhabditina</taxon>
        <taxon>Rhabditomorpha</taxon>
        <taxon>Strongyloidea</taxon>
        <taxon>Metastrongylidae</taxon>
        <taxon>Dictyocaulus</taxon>
    </lineage>
</organism>
<evidence type="ECO:0000256" key="2">
    <source>
        <dbReference type="ARBA" id="ARBA00004496"/>
    </source>
</evidence>
<evidence type="ECO:0000256" key="4">
    <source>
        <dbReference type="ARBA" id="ARBA00022490"/>
    </source>
</evidence>
<evidence type="ECO:0000256" key="8">
    <source>
        <dbReference type="ARBA" id="ARBA00023242"/>
    </source>
</evidence>
<keyword evidence="6" id="KW-0808">Transferase</keyword>
<comment type="similarity">
    <text evidence="9">Belongs to the methyltransferase superfamily. METTL18 family.</text>
</comment>
<dbReference type="GO" id="GO:0005634">
    <property type="term" value="C:nucleus"/>
    <property type="evidence" value="ECO:0007669"/>
    <property type="project" value="UniProtKB-SubCell"/>
</dbReference>
<reference evidence="10 11" key="1">
    <citation type="submission" date="2013-11" db="EMBL/GenBank/DDBJ databases">
        <title>Draft genome of the bovine lungworm Dictyocaulus viviparus.</title>
        <authorList>
            <person name="Mitreva M."/>
        </authorList>
    </citation>
    <scope>NUCLEOTIDE SEQUENCE [LARGE SCALE GENOMIC DNA]</scope>
    <source>
        <strain evidence="10 11">HannoverDv2000</strain>
    </source>
</reference>
<dbReference type="AlphaFoldDB" id="A0A0D8Y097"/>
<proteinExistence type="inferred from homology"/>
<dbReference type="GO" id="GO:0032259">
    <property type="term" value="P:methylation"/>
    <property type="evidence" value="ECO:0007669"/>
    <property type="project" value="UniProtKB-KW"/>
</dbReference>
<dbReference type="PANTHER" id="PTHR14614">
    <property type="entry name" value="HEPATOCELLULAR CARCINOMA-ASSOCIATED ANTIGEN"/>
    <property type="match status" value="1"/>
</dbReference>
<evidence type="ECO:0000256" key="7">
    <source>
        <dbReference type="ARBA" id="ARBA00022691"/>
    </source>
</evidence>